<organism evidence="1 2">
    <name type="scientific">Riemerella anatipestifer RA-CH-1</name>
    <dbReference type="NCBI Taxonomy" id="1228997"/>
    <lineage>
        <taxon>Bacteria</taxon>
        <taxon>Pseudomonadati</taxon>
        <taxon>Bacteroidota</taxon>
        <taxon>Flavobacteriia</taxon>
        <taxon>Flavobacteriales</taxon>
        <taxon>Weeksellaceae</taxon>
        <taxon>Riemerella</taxon>
    </lineage>
</organism>
<dbReference type="AlphaFoldDB" id="J9QTG2"/>
<sequence>MKNNMTKQEVIELVTHLQEWHKNIVEQLKLIKDADDSITIQIESDGKTVPIRGKLKLAFKVGIITALNMIEEFPIEITEE</sequence>
<dbReference type="KEGG" id="rag:B739_1268"/>
<protein>
    <submittedName>
        <fullName evidence="1">Uncharacterized protein</fullName>
    </submittedName>
</protein>
<dbReference type="PATRIC" id="fig|1228997.3.peg.1264"/>
<gene>
    <name evidence="1" type="ORF">B739_1268</name>
</gene>
<reference evidence="1 2" key="1">
    <citation type="submission" date="2012-09" db="EMBL/GenBank/DDBJ databases">
        <title>Riemerella anatipestifer vaccine strains.</title>
        <authorList>
            <person name="Chun C.A."/>
            <person name="Shu W.M."/>
            <person name="Kang Z.D."/>
            <person name="Jia W.X."/>
        </authorList>
    </citation>
    <scope>NUCLEOTIDE SEQUENCE [LARGE SCALE GENOMIC DNA]</scope>
    <source>
        <strain evidence="1 2">RA-CH-1</strain>
    </source>
</reference>
<proteinExistence type="predicted"/>
<evidence type="ECO:0000313" key="2">
    <source>
        <dbReference type="Proteomes" id="UP000006276"/>
    </source>
</evidence>
<accession>J9QTG2</accession>
<keyword evidence="2" id="KW-1185">Reference proteome</keyword>
<dbReference type="HOGENOM" id="CLU_2587496_0_0_10"/>
<dbReference type="EMBL" id="CP003787">
    <property type="protein sequence ID" value="AFR35866.1"/>
    <property type="molecule type" value="Genomic_DNA"/>
</dbReference>
<dbReference type="Proteomes" id="UP000006276">
    <property type="component" value="Chromosome"/>
</dbReference>
<evidence type="ECO:0000313" key="1">
    <source>
        <dbReference type="EMBL" id="AFR35866.1"/>
    </source>
</evidence>
<name>J9QTG2_RIEAN</name>